<accession>A0ACC1IXM5</accession>
<comment type="caution">
    <text evidence="1">The sequence shown here is derived from an EMBL/GenBank/DDBJ whole genome shotgun (WGS) entry which is preliminary data.</text>
</comment>
<name>A0ACC1IXM5_9FUNG</name>
<gene>
    <name evidence="1" type="ORF">FBU59_007225</name>
</gene>
<reference evidence="1" key="1">
    <citation type="submission" date="2022-07" db="EMBL/GenBank/DDBJ databases">
        <title>Phylogenomic reconstructions and comparative analyses of Kickxellomycotina fungi.</title>
        <authorList>
            <person name="Reynolds N.K."/>
            <person name="Stajich J.E."/>
            <person name="Barry K."/>
            <person name="Grigoriev I.V."/>
            <person name="Crous P."/>
            <person name="Smith M.E."/>
        </authorList>
    </citation>
    <scope>NUCLEOTIDE SEQUENCE</scope>
    <source>
        <strain evidence="1">NRRL 5244</strain>
    </source>
</reference>
<dbReference type="EMBL" id="JANBPW010006808">
    <property type="protein sequence ID" value="KAJ1927373.1"/>
    <property type="molecule type" value="Genomic_DNA"/>
</dbReference>
<evidence type="ECO:0000313" key="2">
    <source>
        <dbReference type="Proteomes" id="UP001150603"/>
    </source>
</evidence>
<feature type="non-terminal residue" evidence="1">
    <location>
        <position position="1"/>
    </location>
</feature>
<dbReference type="Proteomes" id="UP001150603">
    <property type="component" value="Unassembled WGS sequence"/>
</dbReference>
<proteinExistence type="predicted"/>
<evidence type="ECO:0000313" key="1">
    <source>
        <dbReference type="EMBL" id="KAJ1927373.1"/>
    </source>
</evidence>
<sequence length="183" mass="19882">PPVDTEREQTLKERHAQSSLASERIGRKMLEGWAMMDKMCPNESCRAVPLVKDHEDVQLCVVCERRYMDEAAYKKKYGSIPAEAPRKAEVASKAPVSAAPTATAVIEKKAPAEAVAAVTQKYPEPRDMAPVDVGSIGAAVKALEVKVASLSEQLNATTRYKDIERIAKAISACAKAIKACRDL</sequence>
<protein>
    <submittedName>
        <fullName evidence="1">Uncharacterized protein</fullName>
    </submittedName>
</protein>
<organism evidence="1 2">
    <name type="scientific">Linderina macrospora</name>
    <dbReference type="NCBI Taxonomy" id="4868"/>
    <lineage>
        <taxon>Eukaryota</taxon>
        <taxon>Fungi</taxon>
        <taxon>Fungi incertae sedis</taxon>
        <taxon>Zoopagomycota</taxon>
        <taxon>Kickxellomycotina</taxon>
        <taxon>Kickxellomycetes</taxon>
        <taxon>Kickxellales</taxon>
        <taxon>Kickxellaceae</taxon>
        <taxon>Linderina</taxon>
    </lineage>
</organism>
<keyword evidence="2" id="KW-1185">Reference proteome</keyword>